<keyword evidence="3" id="KW-1185">Reference proteome</keyword>
<gene>
    <name evidence="2" type="ORF">Mrose_03487</name>
</gene>
<evidence type="ECO:0000313" key="3">
    <source>
        <dbReference type="Proteomes" id="UP000265341"/>
    </source>
</evidence>
<accession>A0A399EG00</accession>
<feature type="chain" id="PRO_5017222497" description="Lipoprotein" evidence="1">
    <location>
        <begin position="22"/>
        <end position="399"/>
    </location>
</feature>
<comment type="caution">
    <text evidence="2">The sequence shown here is derived from an EMBL/GenBank/DDBJ whole genome shotgun (WGS) entry which is preliminary data.</text>
</comment>
<organism evidence="2 3">
    <name type="scientific">Calidithermus roseus</name>
    <dbReference type="NCBI Taxonomy" id="1644118"/>
    <lineage>
        <taxon>Bacteria</taxon>
        <taxon>Thermotogati</taxon>
        <taxon>Deinococcota</taxon>
        <taxon>Deinococci</taxon>
        <taxon>Thermales</taxon>
        <taxon>Thermaceae</taxon>
        <taxon>Calidithermus</taxon>
    </lineage>
</organism>
<sequence length="399" mass="41155">MRRFLIGTVALLALLAGCTPAEPGGFSLDPNAVVLPEAEVDSVAASEMYVQTDKELKSGQVVISDEGDGLVRRITEATTIESRQVGAQIVRKVYLKTEEASLEEAVAAGDASLDFGTLQIGQDSLVQALPGVSVQAVTGRINITNVTFSPVAGVNVTLNGFVQQSLSPKFRLVINKAAGSSVASVDVFEAALAGSLTASLQAKIVADKKFSLAAGTEQQIAQFAPLRQAFLVGAVPVVVVVTPRLVVGASGGADNQVTIQAGIQPTLSVNAGVKYDRDAEKKWVGVWTPPSFNLNPSFSYTVPSNGNGQLYAKMVLDVKLYGVAGPTLEAKPYVGMTFKPAPATATVRAGLGASGAVSAGFKVLGKGLELGTSALTYDEGKDFSCTTGGGCTPTSSALR</sequence>
<evidence type="ECO:0000313" key="2">
    <source>
        <dbReference type="EMBL" id="RIH82000.1"/>
    </source>
</evidence>
<dbReference type="OrthoDB" id="24384at2"/>
<evidence type="ECO:0000256" key="1">
    <source>
        <dbReference type="SAM" id="SignalP"/>
    </source>
</evidence>
<reference evidence="2 3" key="1">
    <citation type="submission" date="2018-08" db="EMBL/GenBank/DDBJ databases">
        <title>Meiothermus roseus NBRC 110900 genome sequencing project.</title>
        <authorList>
            <person name="Da Costa M.S."/>
            <person name="Albuquerque L."/>
            <person name="Raposo P."/>
            <person name="Froufe H.J.C."/>
            <person name="Barroso C.S."/>
            <person name="Egas C."/>
        </authorList>
    </citation>
    <scope>NUCLEOTIDE SEQUENCE [LARGE SCALE GENOMIC DNA]</scope>
    <source>
        <strain evidence="2 3">NBRC 110900</strain>
    </source>
</reference>
<name>A0A399EG00_9DEIN</name>
<dbReference type="RefSeq" id="WP_119280524.1">
    <property type="nucleotide sequence ID" value="NZ_QWLA01000123.1"/>
</dbReference>
<dbReference type="PROSITE" id="PS51257">
    <property type="entry name" value="PROKAR_LIPOPROTEIN"/>
    <property type="match status" value="1"/>
</dbReference>
<dbReference type="Proteomes" id="UP000265341">
    <property type="component" value="Unassembled WGS sequence"/>
</dbReference>
<dbReference type="AlphaFoldDB" id="A0A399EG00"/>
<feature type="signal peptide" evidence="1">
    <location>
        <begin position="1"/>
        <end position="21"/>
    </location>
</feature>
<proteinExistence type="predicted"/>
<evidence type="ECO:0008006" key="4">
    <source>
        <dbReference type="Google" id="ProtNLM"/>
    </source>
</evidence>
<dbReference type="EMBL" id="QWLA01000123">
    <property type="protein sequence ID" value="RIH82000.1"/>
    <property type="molecule type" value="Genomic_DNA"/>
</dbReference>
<protein>
    <recommendedName>
        <fullName evidence="4">Lipoprotein</fullName>
    </recommendedName>
</protein>
<keyword evidence="1" id="KW-0732">Signal</keyword>